<evidence type="ECO:0000313" key="1">
    <source>
        <dbReference type="EMBL" id="GLB30974.1"/>
    </source>
</evidence>
<name>A0ABQ5M7Q3_9FIRM</name>
<dbReference type="Proteomes" id="UP001419084">
    <property type="component" value="Unassembled WGS sequence"/>
</dbReference>
<sequence length="72" mass="8197">MADLKCEILETFVELPKSGKYHKELNLIKWGDNSPKYDLRGWSDDRSEMTKGITLSKEELITLKNGLGGIEL</sequence>
<evidence type="ECO:0008006" key="3">
    <source>
        <dbReference type="Google" id="ProtNLM"/>
    </source>
</evidence>
<reference evidence="1 2" key="1">
    <citation type="journal article" date="2024" name="Int. J. Syst. Evol. Microbiol.">
        <title>Lacrimispora brassicae sp. nov. isolated from fermented cabbage, and proposal of Clostridium indicum Gundawar et al. 2019 and Clostridium methoxybenzovorans Mechichi et al. 1999 as heterotypic synonyms of Lacrimispora amygdalina (Parshina et al. 2003) Haas and Blanchard 2020 and Lacrimispora indolis (McClung and McCoy 1957) Haas and Blanchard 2020, respectively.</title>
        <authorList>
            <person name="Kobayashi H."/>
            <person name="Tanizawa Y."/>
            <person name="Sakamoto M."/>
            <person name="Ohkuma M."/>
            <person name="Tohno M."/>
        </authorList>
    </citation>
    <scope>NUCLEOTIDE SEQUENCE [LARGE SCALE GENOMIC DNA]</scope>
    <source>
        <strain evidence="1 2">DSM 12857</strain>
    </source>
</reference>
<dbReference type="Gene3D" id="2.30.31.70">
    <property type="match status" value="1"/>
</dbReference>
<evidence type="ECO:0000313" key="2">
    <source>
        <dbReference type="Proteomes" id="UP001419084"/>
    </source>
</evidence>
<gene>
    <name evidence="1" type="primary">ydbC</name>
    <name evidence="1" type="ORF">LAD12857_28970</name>
</gene>
<dbReference type="EMBL" id="BRPJ01000051">
    <property type="protein sequence ID" value="GLB30974.1"/>
    <property type="molecule type" value="Genomic_DNA"/>
</dbReference>
<protein>
    <recommendedName>
        <fullName evidence="3">Transcriptional coactivator p15 (PC4) C-terminal domain-containing protein</fullName>
    </recommendedName>
</protein>
<comment type="caution">
    <text evidence="1">The sequence shown here is derived from an EMBL/GenBank/DDBJ whole genome shotgun (WGS) entry which is preliminary data.</text>
</comment>
<dbReference type="RefSeq" id="WP_346065537.1">
    <property type="nucleotide sequence ID" value="NZ_BRPJ01000051.1"/>
</dbReference>
<accession>A0ABQ5M7Q3</accession>
<proteinExistence type="predicted"/>
<organism evidence="1 2">
    <name type="scientific">Lacrimispora amygdalina</name>
    <dbReference type="NCBI Taxonomy" id="253257"/>
    <lineage>
        <taxon>Bacteria</taxon>
        <taxon>Bacillati</taxon>
        <taxon>Bacillota</taxon>
        <taxon>Clostridia</taxon>
        <taxon>Lachnospirales</taxon>
        <taxon>Lachnospiraceae</taxon>
        <taxon>Lacrimispora</taxon>
    </lineage>
</organism>
<keyword evidence="2" id="KW-1185">Reference proteome</keyword>